<dbReference type="Gene3D" id="2.40.160.50">
    <property type="entry name" value="membrane protein fhac: a member of the omp85/tpsb transporter family"/>
    <property type="match status" value="1"/>
</dbReference>
<feature type="domain" description="Bacterial surface antigen (D15)" evidence="3">
    <location>
        <begin position="302"/>
        <end position="598"/>
    </location>
</feature>
<comment type="subcellular location">
    <subcellularLocation>
        <location evidence="1">Membrane</location>
    </subcellularLocation>
</comment>
<dbReference type="InterPro" id="IPR010827">
    <property type="entry name" value="BamA/TamA_POTRA"/>
</dbReference>
<dbReference type="Proteomes" id="UP000009286">
    <property type="component" value="Chromosome"/>
</dbReference>
<evidence type="ECO:0000256" key="1">
    <source>
        <dbReference type="ARBA" id="ARBA00004370"/>
    </source>
</evidence>
<dbReference type="AlphaFoldDB" id="G2KPX7"/>
<dbReference type="Pfam" id="PF07244">
    <property type="entry name" value="POTRA"/>
    <property type="match status" value="1"/>
</dbReference>
<organism evidence="5 6">
    <name type="scientific">Micavibrio aeruginosavorus (strain ARL-13)</name>
    <dbReference type="NCBI Taxonomy" id="856793"/>
    <lineage>
        <taxon>Bacteria</taxon>
        <taxon>Pseudomonadati</taxon>
        <taxon>Bdellovibrionota</taxon>
        <taxon>Bdellovibrionia</taxon>
        <taxon>Bdellovibrionales</taxon>
        <taxon>Pseudobdellovibrionaceae</taxon>
        <taxon>Micavibrio</taxon>
    </lineage>
</organism>
<keyword evidence="2" id="KW-0472">Membrane</keyword>
<evidence type="ECO:0000259" key="3">
    <source>
        <dbReference type="Pfam" id="PF01103"/>
    </source>
</evidence>
<evidence type="ECO:0000259" key="4">
    <source>
        <dbReference type="Pfam" id="PF07244"/>
    </source>
</evidence>
<dbReference type="InterPro" id="IPR039910">
    <property type="entry name" value="D15-like"/>
</dbReference>
<gene>
    <name evidence="5" type="ordered locus">MICA_2037</name>
</gene>
<reference evidence="5 6" key="1">
    <citation type="journal article" date="2011" name="BMC Genomics">
        <title>Genomic insights into an obligate epibiotic bacterial predator: Micavibrio aeruginosavorus ARL-13.</title>
        <authorList>
            <person name="Wang Z."/>
            <person name="Kadouri D."/>
            <person name="Wu M."/>
        </authorList>
    </citation>
    <scope>NUCLEOTIDE SEQUENCE [LARGE SCALE GENOMIC DNA]</scope>
    <source>
        <strain evidence="5 6">ARL-13</strain>
    </source>
</reference>
<dbReference type="Pfam" id="PF01103">
    <property type="entry name" value="Omp85"/>
    <property type="match status" value="1"/>
</dbReference>
<dbReference type="PANTHER" id="PTHR12815:SF42">
    <property type="entry name" value="BACTERIAL SURFACE ANTIGEN (D15) DOMAIN-CONTAINING PROTEIN"/>
    <property type="match status" value="1"/>
</dbReference>
<accession>G2KPX7</accession>
<protein>
    <submittedName>
        <fullName evidence="5">Surface antigen family protein</fullName>
    </submittedName>
</protein>
<dbReference type="PANTHER" id="PTHR12815">
    <property type="entry name" value="SORTING AND ASSEMBLY MACHINERY SAMM50 PROTEIN FAMILY MEMBER"/>
    <property type="match status" value="1"/>
</dbReference>
<dbReference type="HOGENOM" id="CLU_018618_0_1_5"/>
<feature type="domain" description="POTRA" evidence="4">
    <location>
        <begin position="202"/>
        <end position="275"/>
    </location>
</feature>
<dbReference type="InterPro" id="IPR000184">
    <property type="entry name" value="Bac_surfAg_D15"/>
</dbReference>
<dbReference type="eggNOG" id="COG0729">
    <property type="taxonomic scope" value="Bacteria"/>
</dbReference>
<evidence type="ECO:0000256" key="2">
    <source>
        <dbReference type="ARBA" id="ARBA00023136"/>
    </source>
</evidence>
<dbReference type="PROSITE" id="PS51257">
    <property type="entry name" value="PROKAR_LIPOPROTEIN"/>
    <property type="match status" value="1"/>
</dbReference>
<proteinExistence type="predicted"/>
<evidence type="ECO:0000313" key="5">
    <source>
        <dbReference type="EMBL" id="AEP10345.1"/>
    </source>
</evidence>
<dbReference type="EMBL" id="CP002382">
    <property type="protein sequence ID" value="AEP10345.1"/>
    <property type="molecule type" value="Genomic_DNA"/>
</dbReference>
<sequence length="598" mass="65338">MRIWPGPSPLVLLMPLCLVLSGCWGGGDVRTAYSLSGVDGVSDAALAPYLQKIVDDRLSGDFELGDDVADNQRREAYREQMILVDLQKAMRAKGYYDATIQYADDSARPFTGTYNIAAGPLYTIATLTTNPPHFSTVMGDDALKPGTPLDAASVLVLQEIVKDRIAKDKCYFTLDVKNEVVLNPDTYTADVTYRVDVGPEAKLGRVTFSGQDSVKTSYLDKLVPWKEGDCYREARIERLKNALMETGLFSRAEAVLPAAPDENGMVAVDVRLSERAHRTVKAGLSYYTDEGLGATFGWEHRNYFGAAEKLTTTLSLSTLKQSLSADVLKPFFLRKDQSLSLNTEVRRQDTDAYEELGIDVGASINRTFNKRLSGSTGVKLGLTQITEDNDRKDGDDLYGLVSLPNSLTFDNRNDALDPTRGWRIAGTVTPFFDVLGVSDPFLKLEFGASTYWAMDEKKWSVLALRTNIGSIVGSGTFDIPPTERFFAGGGGSVRGYGYQEVGPKDSNDDPVGGRSMVTGSIEMRQRFTTNLGAVAFVDAGTVANEAWPKMNDVAVGAGVGARYYSGFGPIRFDIAVPLTQKDDLESNFQIYISIGQAF</sequence>
<dbReference type="Gene3D" id="3.10.20.310">
    <property type="entry name" value="membrane protein fhac"/>
    <property type="match status" value="1"/>
</dbReference>
<dbReference type="OrthoDB" id="9769707at2"/>
<name>G2KPX7_MICAA</name>
<evidence type="ECO:0000313" key="6">
    <source>
        <dbReference type="Proteomes" id="UP000009286"/>
    </source>
</evidence>
<dbReference type="KEGG" id="mai:MICA_2037"/>
<dbReference type="STRING" id="856793.MICA_2037"/>
<keyword evidence="6" id="KW-1185">Reference proteome</keyword>
<dbReference type="GO" id="GO:0019867">
    <property type="term" value="C:outer membrane"/>
    <property type="evidence" value="ECO:0007669"/>
    <property type="project" value="InterPro"/>
</dbReference>
<dbReference type="RefSeq" id="WP_014103568.1">
    <property type="nucleotide sequence ID" value="NC_016026.1"/>
</dbReference>